<accession>A0ABU8RV42</accession>
<dbReference type="EMBL" id="JBBHJZ010000002">
    <property type="protein sequence ID" value="MEJ5976946.1"/>
    <property type="molecule type" value="Genomic_DNA"/>
</dbReference>
<comment type="caution">
    <text evidence="2">The sequence shown here is derived from an EMBL/GenBank/DDBJ whole genome shotgun (WGS) entry which is preliminary data.</text>
</comment>
<dbReference type="SUPFAM" id="SSF141371">
    <property type="entry name" value="PilZ domain-like"/>
    <property type="match status" value="2"/>
</dbReference>
<dbReference type="Pfam" id="PF07238">
    <property type="entry name" value="PilZ"/>
    <property type="match status" value="1"/>
</dbReference>
<feature type="domain" description="PilZ" evidence="1">
    <location>
        <begin position="114"/>
        <end position="197"/>
    </location>
</feature>
<evidence type="ECO:0000313" key="3">
    <source>
        <dbReference type="Proteomes" id="UP001361239"/>
    </source>
</evidence>
<gene>
    <name evidence="2" type="ORF">WG901_09895</name>
</gene>
<evidence type="ECO:0000313" key="2">
    <source>
        <dbReference type="EMBL" id="MEJ5976946.1"/>
    </source>
</evidence>
<keyword evidence="3" id="KW-1185">Reference proteome</keyword>
<dbReference type="Proteomes" id="UP001361239">
    <property type="component" value="Unassembled WGS sequence"/>
</dbReference>
<protein>
    <submittedName>
        <fullName evidence="2">PilZ domain-containing protein</fullName>
    </submittedName>
</protein>
<sequence length="220" mass="24595">MDEVRANQESGQPRQVSVEDLRAAPRFTLLIRSAKLLCEHGEYLCIIRDVSASGVRLRTFHPLPAIQAFSLELSSGERFDLERVWEGGDHAGFRFADWIEVKDFIAEASPYPKRSLRLRLEFPAKLEVDGNSGEAMIRDLSREGARIESELPLAIRQKVRISAKGFPSIVCNVAWRSATAYGLVFQQVFTFEELAKLAAQLQPVSRSIAPSPSAIARRIA</sequence>
<organism evidence="2 3">
    <name type="scientific">Novosphingobium anseongense</name>
    <dbReference type="NCBI Taxonomy" id="3133436"/>
    <lineage>
        <taxon>Bacteria</taxon>
        <taxon>Pseudomonadati</taxon>
        <taxon>Pseudomonadota</taxon>
        <taxon>Alphaproteobacteria</taxon>
        <taxon>Sphingomonadales</taxon>
        <taxon>Sphingomonadaceae</taxon>
        <taxon>Novosphingobium</taxon>
    </lineage>
</organism>
<dbReference type="InterPro" id="IPR009875">
    <property type="entry name" value="PilZ_domain"/>
</dbReference>
<proteinExistence type="predicted"/>
<evidence type="ECO:0000259" key="1">
    <source>
        <dbReference type="Pfam" id="PF07238"/>
    </source>
</evidence>
<reference evidence="2 3" key="1">
    <citation type="submission" date="2024-03" db="EMBL/GenBank/DDBJ databases">
        <authorList>
            <person name="Jo J.-H."/>
        </authorList>
    </citation>
    <scope>NUCLEOTIDE SEQUENCE [LARGE SCALE GENOMIC DNA]</scope>
    <source>
        <strain evidence="2 3">PS1R-30</strain>
    </source>
</reference>
<name>A0ABU8RV42_9SPHN</name>
<dbReference type="RefSeq" id="WP_339586903.1">
    <property type="nucleotide sequence ID" value="NZ_JBBHJZ010000002.1"/>
</dbReference>